<dbReference type="GO" id="GO:0010494">
    <property type="term" value="C:cytoplasmic stress granule"/>
    <property type="evidence" value="ECO:0000318"/>
    <property type="project" value="GO_Central"/>
</dbReference>
<feature type="compositionally biased region" description="Basic and acidic residues" evidence="4">
    <location>
        <begin position="238"/>
        <end position="260"/>
    </location>
</feature>
<evidence type="ECO:0000259" key="5">
    <source>
        <dbReference type="PROSITE" id="PS50102"/>
    </source>
</evidence>
<dbReference type="KEGG" id="cel:CELE_T07F10.3"/>
<dbReference type="GO" id="GO:0005829">
    <property type="term" value="C:cytosol"/>
    <property type="evidence" value="ECO:0000318"/>
    <property type="project" value="GO_Central"/>
</dbReference>
<feature type="region of interest" description="Disordered" evidence="4">
    <location>
        <begin position="1"/>
        <end position="34"/>
    </location>
</feature>
<dbReference type="PaxDb" id="6239-T07F10.3"/>
<dbReference type="InterPro" id="IPR012677">
    <property type="entry name" value="Nucleotide-bd_a/b_plait_sf"/>
</dbReference>
<dbReference type="Gene3D" id="3.30.70.330">
    <property type="match status" value="2"/>
</dbReference>
<proteinExistence type="predicted"/>
<dbReference type="InterPro" id="IPR000504">
    <property type="entry name" value="RRM_dom"/>
</dbReference>
<dbReference type="FunCoup" id="Q22318">
    <property type="interactions" value="109"/>
</dbReference>
<dbReference type="HOGENOM" id="CLU_746467_0_0_1"/>
<evidence type="ECO:0000313" key="8">
    <source>
        <dbReference type="WormBase" id="T07F10.3"/>
    </source>
</evidence>
<name>Q22318_CAEEL</name>
<evidence type="ECO:0000256" key="3">
    <source>
        <dbReference type="PROSITE-ProRule" id="PRU00176"/>
    </source>
</evidence>
<dbReference type="InterPro" id="IPR050825">
    <property type="entry name" value="RBM42_RBP45_47-like"/>
</dbReference>
<dbReference type="UCSC" id="T07F10.3">
    <property type="organism name" value="c. elegans"/>
</dbReference>
<organism evidence="6 7">
    <name type="scientific">Caenorhabditis elegans</name>
    <dbReference type="NCBI Taxonomy" id="6239"/>
    <lineage>
        <taxon>Eukaryota</taxon>
        <taxon>Metazoa</taxon>
        <taxon>Ecdysozoa</taxon>
        <taxon>Nematoda</taxon>
        <taxon>Chromadorea</taxon>
        <taxon>Rhabditida</taxon>
        <taxon>Rhabditina</taxon>
        <taxon>Rhabditomorpha</taxon>
        <taxon>Rhabditoidea</taxon>
        <taxon>Rhabditidae</taxon>
        <taxon>Peloderinae</taxon>
        <taxon>Caenorhabditis</taxon>
    </lineage>
</organism>
<dbReference type="SMART" id="SM00360">
    <property type="entry name" value="RRM"/>
    <property type="match status" value="2"/>
</dbReference>
<keyword evidence="2 3" id="KW-0694">RNA-binding</keyword>
<dbReference type="PANTHER" id="PTHR47640:SF10">
    <property type="entry name" value="TRNA SELENOCYSTEINE 1-ASSOCIATED PROTEIN 1-RELATED"/>
    <property type="match status" value="1"/>
</dbReference>
<dbReference type="WormBase" id="T07F10.3">
    <property type="protein sequence ID" value="CE40238"/>
    <property type="gene ID" value="WBGene00011589"/>
</dbReference>
<reference evidence="6 7" key="1">
    <citation type="journal article" date="1998" name="Science">
        <title>Genome sequence of the nematode C. elegans: a platform for investigating biology.</title>
        <authorList>
            <consortium name="The C. elegans sequencing consortium"/>
            <person name="Sulson J.E."/>
            <person name="Waterston R."/>
        </authorList>
    </citation>
    <scope>NUCLEOTIDE SEQUENCE [LARGE SCALE GENOMIC DNA]</scope>
    <source>
        <strain evidence="6 7">Bristol N2</strain>
    </source>
</reference>
<dbReference type="RefSeq" id="NP_506222.2">
    <property type="nucleotide sequence ID" value="NM_073821.5"/>
</dbReference>
<evidence type="ECO:0000313" key="6">
    <source>
        <dbReference type="EMBL" id="CAB01243.2"/>
    </source>
</evidence>
<evidence type="ECO:0000256" key="1">
    <source>
        <dbReference type="ARBA" id="ARBA00022737"/>
    </source>
</evidence>
<dbReference type="PhylomeDB" id="Q22318"/>
<dbReference type="FunFam" id="3.30.70.330:FF:001671">
    <property type="match status" value="1"/>
</dbReference>
<dbReference type="PIR" id="T24666">
    <property type="entry name" value="T24666"/>
</dbReference>
<keyword evidence="1" id="KW-0677">Repeat</keyword>
<dbReference type="Proteomes" id="UP000001940">
    <property type="component" value="Chromosome V"/>
</dbReference>
<dbReference type="GeneID" id="179765"/>
<dbReference type="Pfam" id="PF00076">
    <property type="entry name" value="RRM_1"/>
    <property type="match status" value="2"/>
</dbReference>
<feature type="domain" description="RRM" evidence="5">
    <location>
        <begin position="68"/>
        <end position="146"/>
    </location>
</feature>
<gene>
    <name evidence="6" type="ORF">CELE_T07F10.3</name>
    <name evidence="6 8" type="ORF">T07F10.3</name>
</gene>
<dbReference type="SMR" id="Q22318"/>
<dbReference type="GO" id="GO:0005634">
    <property type="term" value="C:nucleus"/>
    <property type="evidence" value="ECO:0000318"/>
    <property type="project" value="GO_Central"/>
</dbReference>
<dbReference type="SUPFAM" id="SSF54928">
    <property type="entry name" value="RNA-binding domain, RBD"/>
    <property type="match status" value="1"/>
</dbReference>
<dbReference type="InterPro" id="IPR035979">
    <property type="entry name" value="RBD_domain_sf"/>
</dbReference>
<sequence length="371" mass="42221">MEQDEEHSSPTRSTSSNSDEPTETIESGDQFDVNEPIPTIETLEPVIISAASVQQLPAISLSGNNAQRTLWIGDVPTDWTEETLSQVFTECGHAPYKVKRVYVKDELKGYCFIEFITFDEARQTLYDLNGNRIPGFKDIRFNLCFANDSYNPNSEFNLHVSSVPDDMADAELYRIFDKYQSCRGAKMFRFVDGSSKGSGFVRFGNQTDQQMALVEMHRTKVGGCRIILKLAGSRGERLDRGESRQFKSQRNDRRRDEKSGQYRNGTAVPQQTQVYDAYGNPVVVPVDKNIYGTDHPWGPFPDDPDLDSIIGLDLLTTKYRPQIANKRLMIDTDQFMLDLESSRWSSIAFNTNIKKEDFEKRITDNPWTAVP</sequence>
<protein>
    <submittedName>
        <fullName evidence="6">RRM domain-containing protein</fullName>
    </submittedName>
</protein>
<dbReference type="OMA" id="MALVEMH"/>
<dbReference type="OrthoDB" id="446113at2759"/>
<feature type="domain" description="RRM" evidence="5">
    <location>
        <begin position="156"/>
        <end position="233"/>
    </location>
</feature>
<dbReference type="GO" id="GO:0008143">
    <property type="term" value="F:poly(A) binding"/>
    <property type="evidence" value="ECO:0000318"/>
    <property type="project" value="GO_Central"/>
</dbReference>
<dbReference type="PeptideAtlas" id="Q22318"/>
<dbReference type="AGR" id="WB:WBGene00011589"/>
<dbReference type="eggNOG" id="KOG0118">
    <property type="taxonomic scope" value="Eukaryota"/>
</dbReference>
<dbReference type="PROSITE" id="PS50102">
    <property type="entry name" value="RRM"/>
    <property type="match status" value="2"/>
</dbReference>
<evidence type="ECO:0000256" key="4">
    <source>
        <dbReference type="SAM" id="MobiDB-lite"/>
    </source>
</evidence>
<evidence type="ECO:0000256" key="2">
    <source>
        <dbReference type="ARBA" id="ARBA00022884"/>
    </source>
</evidence>
<feature type="region of interest" description="Disordered" evidence="4">
    <location>
        <begin position="238"/>
        <end position="267"/>
    </location>
</feature>
<dbReference type="GO" id="GO:0008266">
    <property type="term" value="F:poly(U) RNA binding"/>
    <property type="evidence" value="ECO:0000318"/>
    <property type="project" value="GO_Central"/>
</dbReference>
<keyword evidence="7" id="KW-1185">Reference proteome</keyword>
<evidence type="ECO:0000313" key="7">
    <source>
        <dbReference type="Proteomes" id="UP000001940"/>
    </source>
</evidence>
<dbReference type="InParanoid" id="Q22318"/>
<dbReference type="GO" id="GO:1990904">
    <property type="term" value="C:ribonucleoprotein complex"/>
    <property type="evidence" value="ECO:0000318"/>
    <property type="project" value="GO_Central"/>
</dbReference>
<dbReference type="PANTHER" id="PTHR47640">
    <property type="entry name" value="TRNA SELENOCYSTEINE 1-ASSOCIATED PROTEIN 1-RELATED-RELATED"/>
    <property type="match status" value="1"/>
</dbReference>
<dbReference type="AlphaFoldDB" id="Q22318"/>
<dbReference type="Bgee" id="WBGene00011589">
    <property type="expression patterns" value="Expressed in germ line (C elegans) and 4 other cell types or tissues"/>
</dbReference>
<dbReference type="CDD" id="cd12344">
    <property type="entry name" value="RRM1_SECp43_like"/>
    <property type="match status" value="1"/>
</dbReference>
<dbReference type="STRING" id="6239.T07F10.3.1"/>
<dbReference type="EMBL" id="BX284605">
    <property type="protein sequence ID" value="CAB01243.2"/>
    <property type="molecule type" value="Genomic_DNA"/>
</dbReference>
<dbReference type="CTD" id="179765"/>
<dbReference type="GO" id="GO:0003730">
    <property type="term" value="F:mRNA 3'-UTR binding"/>
    <property type="evidence" value="ECO:0000318"/>
    <property type="project" value="GO_Central"/>
</dbReference>
<accession>Q22318</accession>